<dbReference type="FunFam" id="2.60.40.1940:FF:000001">
    <property type="entry name" value="Complement component C3"/>
    <property type="match status" value="1"/>
</dbReference>
<dbReference type="Gene3D" id="2.60.120.1540">
    <property type="match status" value="1"/>
</dbReference>
<keyword evidence="3" id="KW-1015">Disulfide bond</keyword>
<dbReference type="InterPro" id="IPR050473">
    <property type="entry name" value="A2M/Complement_sys"/>
</dbReference>
<reference evidence="6" key="1">
    <citation type="submission" date="2025-08" db="UniProtKB">
        <authorList>
            <consortium name="Ensembl"/>
        </authorList>
    </citation>
    <scope>IDENTIFICATION</scope>
</reference>
<evidence type="ECO:0000313" key="6">
    <source>
        <dbReference type="Ensembl" id="ENSPMEP00000023544.1"/>
    </source>
</evidence>
<dbReference type="InterPro" id="IPR018933">
    <property type="entry name" value="Netrin_module_non-TIMP"/>
</dbReference>
<feature type="signal peptide" evidence="4">
    <location>
        <begin position="1"/>
        <end position="29"/>
    </location>
</feature>
<dbReference type="FunFam" id="2.40.50.120:FF:000013">
    <property type="entry name" value="Complement C3"/>
    <property type="match status" value="1"/>
</dbReference>
<dbReference type="Gene3D" id="2.60.40.1930">
    <property type="match status" value="3"/>
</dbReference>
<dbReference type="InterPro" id="IPR041555">
    <property type="entry name" value="MG3"/>
</dbReference>
<dbReference type="Pfam" id="PF07677">
    <property type="entry name" value="A2M_recep"/>
    <property type="match status" value="1"/>
</dbReference>
<name>A0A3B3Y896_9TELE</name>
<dbReference type="FunFam" id="2.60.40.10:FF:000155">
    <property type="entry name" value="complement C3 isoform X1"/>
    <property type="match status" value="1"/>
</dbReference>
<dbReference type="SUPFAM" id="SSF48239">
    <property type="entry name" value="Terpenoid cyclases/Protein prenyltransferases"/>
    <property type="match status" value="1"/>
</dbReference>
<dbReference type="InterPro" id="IPR008930">
    <property type="entry name" value="Terpenoid_cyclase/PrenylTrfase"/>
</dbReference>
<dbReference type="Gene3D" id="2.20.130.20">
    <property type="match status" value="1"/>
</dbReference>
<dbReference type="Gene3D" id="2.60.40.10">
    <property type="entry name" value="Immunoglobulins"/>
    <property type="match status" value="2"/>
</dbReference>
<sequence length="1605" mass="179372">MESSRMMSWTQLGFVTSLAWFSLVSLADGAPLEVLSAPNLLRVETTEVIFVEVQDYVQEDAIPVQIKAMNYPMKTKALASTSVTLNKANNFQSFGKIQIEATDFSKDPNRKQFVYLQAQFPNKLLEKIVLVSFQSGYIFIQTDKSIYSPNSNVMYRIFAVSPGMEPQTNAVVDTEIVTPEGVTVQSDRNTLRAGLGYSSYRLPEVISFGVWKIVAKFRKTPQESFTFEFEVKEYVLHSFEVTLTPGSPFFYVDSEDLTVNIKAISNFGEAVDGTAYVLFGVVQDGRKKSFPDSLQKIKILEGDGVARLTREQITQTFPNIAELVGSSIFVAVSVLTKNGAEMVESELGGIKIASYPYTILFRRTPKFFKPGMPLDVTVEVVNPDDSPAPGVTVVVDPGNMEDVTSENGIARFSINSFQSSQAVFIGAKTKDPKIPAIRQAFASMTARPYKTKSNSYLHMSLDSAEVELGGTIKVNLFLNRQEREHKYITYLILSRGQLVKHGRYQMSGQMLMRQSLPVTKEMLPSFRIIAYYHPNSEEVVADSMWVDVKDSCMGSLSLEPVRPAAFYAHRSSFSLKITADPEATVGLVAIDKSVSALNRKHRLTQKKIWDMVEEYDPGCTAGGGEDGMHVFYDAGLLMETSTVPGTPSRIDFQCPTSSRRKRATTLRHNTSRADSDFFREIHLLRRNRRRAQQTSVEAGGITGSDLTVVRTRFPESWLWHDVKTNACPSNIPGCSSTSHEKTFFLQDTITTWQLTGISLSDTHGICVTDPLEVLVKKTFFIDLRLPYSAVHGEQLEIKAVLYNYNPNPITAYVDLMEENDLCSAAYRRLSYRQEVPVAAQTSQLVSFVIVPLNIGHFSVEVKASVKDSSLEDAVRKTLTVLPAGQLVKLVEIVTLNPSKNGINGKESVTISGKILPSDVAPNTPMTTYMYLTGKMNPFQENIISGESLRGFFREPQGSGEQTMMTMTPSVAATMYLDTTNQWEAVGLEKRAEALQHLKNGYQRELIFRKSDGSFAPFPATPSSTWLTAYVAKVFSIMSNMIDVDSANICGAVKFLILTTQQPTGVFREVGRVFNTEMTGDVAGTDSDASTTAFCLIAIQEARRICAESVPSMTQSIVRAAAYLEQRLPALTNPYAVAITSFALATEDKLNKETLFKFASPDRSHWPVPRGNTHTLEATGYALLALLKAEAIDEAHPVVRWIREQPNLNGGYLSTQRTMIVYQAVAQYWNCVQNVDYDLKVELIIPGRARPETHHFNKDDYYFTRTSKVHTVDKDITVMASGAGEAILRIVSLYYTLPKEPESSCEAFDMSVQLVPEKITEDEKVYRLRIQVRFKNRHRDAFLSIVDVDLPSGFTFNKPDLDALSTGRSPVISKYDAQTFLSERGSLTLYLDKISHTQQEEISFRIHQEMKTGILQPAAVKVYEYYNQKPCVKSYGPETTGSLSKLCLNGHCVCAEETCNGQKKGKVNDNERLGKICDSTINFIYKVRVEELVDRPSADVYTLRILEVIKEVNLDVGAQGKQRKFLGKKACRDALDLQTGKTYLIMGSSRDINNDELNMSRWYTLGGNVWIEYWPLVTECQLEAHRPVCMGLEEMVDQFTAFGCFE</sequence>
<proteinExistence type="predicted"/>
<evidence type="ECO:0000313" key="7">
    <source>
        <dbReference type="Proteomes" id="UP000261480"/>
    </source>
</evidence>
<dbReference type="RefSeq" id="XP_014849655.1">
    <property type="nucleotide sequence ID" value="XM_014994169.1"/>
</dbReference>
<dbReference type="SMART" id="SM00643">
    <property type="entry name" value="C345C"/>
    <property type="match status" value="1"/>
</dbReference>
<dbReference type="Gene3D" id="1.50.10.20">
    <property type="match status" value="1"/>
</dbReference>
<dbReference type="Pfam" id="PF17789">
    <property type="entry name" value="MG4"/>
    <property type="match status" value="1"/>
</dbReference>
<dbReference type="InterPro" id="IPR013783">
    <property type="entry name" value="Ig-like_fold"/>
</dbReference>
<dbReference type="Gene3D" id="2.60.40.1940">
    <property type="match status" value="1"/>
</dbReference>
<dbReference type="InterPro" id="IPR011626">
    <property type="entry name" value="Alpha-macroglobulin_TED"/>
</dbReference>
<dbReference type="SMART" id="SM01361">
    <property type="entry name" value="A2M_recep"/>
    <property type="match status" value="1"/>
</dbReference>
<dbReference type="Pfam" id="PF01835">
    <property type="entry name" value="MG2"/>
    <property type="match status" value="1"/>
</dbReference>
<dbReference type="PANTHER" id="PTHR11412">
    <property type="entry name" value="MACROGLOBULIN / COMPLEMENT"/>
    <property type="match status" value="1"/>
</dbReference>
<organism evidence="6 7">
    <name type="scientific">Poecilia mexicana</name>
    <dbReference type="NCBI Taxonomy" id="48701"/>
    <lineage>
        <taxon>Eukaryota</taxon>
        <taxon>Metazoa</taxon>
        <taxon>Chordata</taxon>
        <taxon>Craniata</taxon>
        <taxon>Vertebrata</taxon>
        <taxon>Euteleostomi</taxon>
        <taxon>Actinopterygii</taxon>
        <taxon>Neopterygii</taxon>
        <taxon>Teleostei</taxon>
        <taxon>Neoteleostei</taxon>
        <taxon>Acanthomorphata</taxon>
        <taxon>Ovalentaria</taxon>
        <taxon>Atherinomorphae</taxon>
        <taxon>Cyprinodontiformes</taxon>
        <taxon>Poeciliidae</taxon>
        <taxon>Poeciliinae</taxon>
        <taxon>Poecilia</taxon>
    </lineage>
</organism>
<dbReference type="InterPro" id="IPR047565">
    <property type="entry name" value="Alpha-macroglob_thiol-ester_cl"/>
</dbReference>
<protein>
    <recommendedName>
        <fullName evidence="5">NTR domain-containing protein</fullName>
    </recommendedName>
</protein>
<dbReference type="STRING" id="48701.ENSPMEP00000023544"/>
<dbReference type="GO" id="GO:0005615">
    <property type="term" value="C:extracellular space"/>
    <property type="evidence" value="ECO:0007669"/>
    <property type="project" value="InterPro"/>
</dbReference>
<dbReference type="Pfam" id="PF17790">
    <property type="entry name" value="MG1"/>
    <property type="match status" value="1"/>
</dbReference>
<evidence type="ECO:0000256" key="3">
    <source>
        <dbReference type="ARBA" id="ARBA00023157"/>
    </source>
</evidence>
<dbReference type="GeneID" id="106922061"/>
<comment type="subcellular location">
    <subcellularLocation>
        <location evidence="1">Secreted</location>
    </subcellularLocation>
</comment>
<dbReference type="InterPro" id="IPR036595">
    <property type="entry name" value="A-macroglobulin_rcpt-bd_sf"/>
</dbReference>
<dbReference type="InterPro" id="IPR009048">
    <property type="entry name" value="A-macroglobulin_rcpt-bd"/>
</dbReference>
<dbReference type="PANTHER" id="PTHR11412:SF81">
    <property type="entry name" value="COMPLEMENT C3"/>
    <property type="match status" value="1"/>
</dbReference>
<dbReference type="Gene3D" id="6.20.50.160">
    <property type="match status" value="1"/>
</dbReference>
<keyword evidence="4" id="KW-0732">Signal</keyword>
<keyword evidence="7" id="KW-1185">Reference proteome</keyword>
<dbReference type="Pfam" id="PF07703">
    <property type="entry name" value="A2M_BRD"/>
    <property type="match status" value="1"/>
</dbReference>
<dbReference type="Pfam" id="PF07678">
    <property type="entry name" value="TED_complement"/>
    <property type="match status" value="1"/>
</dbReference>
<dbReference type="InterPro" id="IPR041425">
    <property type="entry name" value="C3/4/5_MG1"/>
</dbReference>
<dbReference type="InterPro" id="IPR001599">
    <property type="entry name" value="Macroglobln_a2"/>
</dbReference>
<keyword evidence="2" id="KW-0964">Secreted</keyword>
<dbReference type="SMART" id="SM01360">
    <property type="entry name" value="A2M"/>
    <property type="match status" value="1"/>
</dbReference>
<dbReference type="InterPro" id="IPR008993">
    <property type="entry name" value="TIMP-like_OB-fold"/>
</dbReference>
<dbReference type="Proteomes" id="UP000261480">
    <property type="component" value="Unplaced"/>
</dbReference>
<dbReference type="PROSITE" id="PS50189">
    <property type="entry name" value="NTR"/>
    <property type="match status" value="1"/>
</dbReference>
<dbReference type="Pfam" id="PF01759">
    <property type="entry name" value="NTR"/>
    <property type="match status" value="1"/>
</dbReference>
<dbReference type="InterPro" id="IPR011625">
    <property type="entry name" value="A2M_N_BRD"/>
</dbReference>
<dbReference type="Ensembl" id="ENSPMET00000009902.1">
    <property type="protein sequence ID" value="ENSPMEP00000023544.1"/>
    <property type="gene ID" value="ENSPMEG00000005211.1"/>
</dbReference>
<accession>A0A3B3Y896</accession>
<dbReference type="SUPFAM" id="SSF49410">
    <property type="entry name" value="Alpha-macroglobulin receptor domain"/>
    <property type="match status" value="1"/>
</dbReference>
<evidence type="ECO:0000256" key="2">
    <source>
        <dbReference type="ARBA" id="ARBA00022525"/>
    </source>
</evidence>
<dbReference type="Pfam" id="PF00207">
    <property type="entry name" value="A2M"/>
    <property type="match status" value="1"/>
</dbReference>
<dbReference type="SMART" id="SM01419">
    <property type="entry name" value="Thiol-ester_cl"/>
    <property type="match status" value="1"/>
</dbReference>
<dbReference type="CDD" id="cd02896">
    <property type="entry name" value="complement_C3_C4_C5"/>
    <property type="match status" value="1"/>
</dbReference>
<evidence type="ECO:0000259" key="5">
    <source>
        <dbReference type="PROSITE" id="PS50189"/>
    </source>
</evidence>
<dbReference type="Gene3D" id="2.40.50.120">
    <property type="match status" value="1"/>
</dbReference>
<dbReference type="Gene3D" id="2.60.40.690">
    <property type="entry name" value="Alpha-macroglobulin, receptor-binding domain"/>
    <property type="match status" value="1"/>
</dbReference>
<dbReference type="InterPro" id="IPR001134">
    <property type="entry name" value="Netrin_domain"/>
</dbReference>
<dbReference type="SUPFAM" id="SSF50242">
    <property type="entry name" value="TIMP-like"/>
    <property type="match status" value="1"/>
</dbReference>
<dbReference type="GO" id="GO:0004866">
    <property type="term" value="F:endopeptidase inhibitor activity"/>
    <property type="evidence" value="ECO:0007669"/>
    <property type="project" value="InterPro"/>
</dbReference>
<dbReference type="SMART" id="SM01359">
    <property type="entry name" value="A2M_N_2"/>
    <property type="match status" value="1"/>
</dbReference>
<evidence type="ECO:0000256" key="4">
    <source>
        <dbReference type="SAM" id="SignalP"/>
    </source>
</evidence>
<dbReference type="Pfam" id="PF17791">
    <property type="entry name" value="MG3"/>
    <property type="match status" value="1"/>
</dbReference>
<evidence type="ECO:0000256" key="1">
    <source>
        <dbReference type="ARBA" id="ARBA00004613"/>
    </source>
</evidence>
<reference evidence="6" key="2">
    <citation type="submission" date="2025-09" db="UniProtKB">
        <authorList>
            <consortium name="Ensembl"/>
        </authorList>
    </citation>
    <scope>IDENTIFICATION</scope>
</reference>
<dbReference type="InterPro" id="IPR002890">
    <property type="entry name" value="MG2"/>
</dbReference>
<feature type="domain" description="NTR" evidence="5">
    <location>
        <begin position="1458"/>
        <end position="1603"/>
    </location>
</feature>
<feature type="chain" id="PRO_5017216959" description="NTR domain-containing protein" evidence="4">
    <location>
        <begin position="30"/>
        <end position="1605"/>
    </location>
</feature>
<dbReference type="InterPro" id="IPR040839">
    <property type="entry name" value="MG4"/>
</dbReference>